<gene>
    <name evidence="1" type="ORF">CC86DRAFT_185022</name>
</gene>
<dbReference type="OrthoDB" id="3751656at2759"/>
<organism evidence="1 2">
    <name type="scientific">Ophiobolus disseminans</name>
    <dbReference type="NCBI Taxonomy" id="1469910"/>
    <lineage>
        <taxon>Eukaryota</taxon>
        <taxon>Fungi</taxon>
        <taxon>Dikarya</taxon>
        <taxon>Ascomycota</taxon>
        <taxon>Pezizomycotina</taxon>
        <taxon>Dothideomycetes</taxon>
        <taxon>Pleosporomycetidae</taxon>
        <taxon>Pleosporales</taxon>
        <taxon>Pleosporineae</taxon>
        <taxon>Phaeosphaeriaceae</taxon>
        <taxon>Ophiobolus</taxon>
    </lineage>
</organism>
<sequence>MMYYRHAGINYKENSARIRVTRASFASLPGELRNLTYAATLKWASPITVVYDADTESFTTPNIYHVQGRTPIEALRVLSNLDHNIRCEARSYFFANNIFMIETKQTLMNDPDYVRTYIAFLEEIGSIGRRSLRWLRLTVSGDSRYDCPTPGKAIKLWTLLGECGNLLNLDIAAEIDYFYIDQQAMLKMFMSTEGYPLDKPWAGVLDSIHRLKNLQRLTFRPVFSGRWRRFAIGVNGEMTEHPYCYTARDVSRTVLFRIDRPIAEAVQLSDQLKGHVRKGLRGSVRAQVVRTESWDEYGRDILMEHEAGSGVLKFRSAEIIKPFGRTFDYTNGFDEG</sequence>
<dbReference type="AlphaFoldDB" id="A0A6A7A7J3"/>
<dbReference type="EMBL" id="MU006221">
    <property type="protein sequence ID" value="KAF2829133.1"/>
    <property type="molecule type" value="Genomic_DNA"/>
</dbReference>
<dbReference type="Proteomes" id="UP000799424">
    <property type="component" value="Unassembled WGS sequence"/>
</dbReference>
<reference evidence="1" key="1">
    <citation type="journal article" date="2020" name="Stud. Mycol.">
        <title>101 Dothideomycetes genomes: a test case for predicting lifestyles and emergence of pathogens.</title>
        <authorList>
            <person name="Haridas S."/>
            <person name="Albert R."/>
            <person name="Binder M."/>
            <person name="Bloem J."/>
            <person name="Labutti K."/>
            <person name="Salamov A."/>
            <person name="Andreopoulos B."/>
            <person name="Baker S."/>
            <person name="Barry K."/>
            <person name="Bills G."/>
            <person name="Bluhm B."/>
            <person name="Cannon C."/>
            <person name="Castanera R."/>
            <person name="Culley D."/>
            <person name="Daum C."/>
            <person name="Ezra D."/>
            <person name="Gonzalez J."/>
            <person name="Henrissat B."/>
            <person name="Kuo A."/>
            <person name="Liang C."/>
            <person name="Lipzen A."/>
            <person name="Lutzoni F."/>
            <person name="Magnuson J."/>
            <person name="Mondo S."/>
            <person name="Nolan M."/>
            <person name="Ohm R."/>
            <person name="Pangilinan J."/>
            <person name="Park H.-J."/>
            <person name="Ramirez L."/>
            <person name="Alfaro M."/>
            <person name="Sun H."/>
            <person name="Tritt A."/>
            <person name="Yoshinaga Y."/>
            <person name="Zwiers L.-H."/>
            <person name="Turgeon B."/>
            <person name="Goodwin S."/>
            <person name="Spatafora J."/>
            <person name="Crous P."/>
            <person name="Grigoriev I."/>
        </authorList>
    </citation>
    <scope>NUCLEOTIDE SEQUENCE</scope>
    <source>
        <strain evidence="1">CBS 113818</strain>
    </source>
</reference>
<protein>
    <submittedName>
        <fullName evidence="1">Uncharacterized protein</fullName>
    </submittedName>
</protein>
<evidence type="ECO:0000313" key="1">
    <source>
        <dbReference type="EMBL" id="KAF2829133.1"/>
    </source>
</evidence>
<keyword evidence="2" id="KW-1185">Reference proteome</keyword>
<name>A0A6A7A7J3_9PLEO</name>
<evidence type="ECO:0000313" key="2">
    <source>
        <dbReference type="Proteomes" id="UP000799424"/>
    </source>
</evidence>
<accession>A0A6A7A7J3</accession>
<proteinExistence type="predicted"/>